<dbReference type="SUPFAM" id="SSF48452">
    <property type="entry name" value="TPR-like"/>
    <property type="match status" value="1"/>
</dbReference>
<proteinExistence type="predicted"/>
<dbReference type="OMA" id="HILYQHA"/>
<dbReference type="AlphaFoldDB" id="A0A0N7L4E6"/>
<dbReference type="OrthoDB" id="77293at2759"/>
<dbReference type="Gene3D" id="1.25.40.10">
    <property type="entry name" value="Tetratricopeptide repeat domain"/>
    <property type="match status" value="1"/>
</dbReference>
<organism evidence="1 2">
    <name type="scientific">Plasmopara halstedii</name>
    <name type="common">Downy mildew of sunflower</name>
    <dbReference type="NCBI Taxonomy" id="4781"/>
    <lineage>
        <taxon>Eukaryota</taxon>
        <taxon>Sar</taxon>
        <taxon>Stramenopiles</taxon>
        <taxon>Oomycota</taxon>
        <taxon>Peronosporomycetes</taxon>
        <taxon>Peronosporales</taxon>
        <taxon>Peronosporaceae</taxon>
        <taxon>Plasmopara</taxon>
    </lineage>
</organism>
<dbReference type="GO" id="GO:0006360">
    <property type="term" value="P:transcription by RNA polymerase I"/>
    <property type="evidence" value="ECO:0007669"/>
    <property type="project" value="InterPro"/>
</dbReference>
<dbReference type="EMBL" id="CCYD01000322">
    <property type="protein sequence ID" value="CEG38459.1"/>
    <property type="molecule type" value="Genomic_DNA"/>
</dbReference>
<dbReference type="GeneID" id="36403587"/>
<dbReference type="InterPro" id="IPR039495">
    <property type="entry name" value="TAF1A"/>
</dbReference>
<dbReference type="Proteomes" id="UP000054928">
    <property type="component" value="Unassembled WGS sequence"/>
</dbReference>
<dbReference type="GO" id="GO:0000120">
    <property type="term" value="C:RNA polymerase I transcription regulator complex"/>
    <property type="evidence" value="ECO:0007669"/>
    <property type="project" value="InterPro"/>
</dbReference>
<protein>
    <submittedName>
        <fullName evidence="1">Tetratricopeptide-like helical</fullName>
    </submittedName>
</protein>
<name>A0A0N7L4E6_PLAHL</name>
<sequence length="927" mass="106007">MYTMVDENEDRLVDSGDEVQSIVECGITNTQVADNEMSLGETEDGGSVLCGKNPLVTGLAPTTKSVDRHISVLIHQPDTNLYFDQWKRKMNSKSAVKKLRMALEELLPRLMGGRDYAGAAKVLEIMYHRFPVAPSLCVEASLEILRRQPDYRNDLLEFYEAALNVEHIDKGLILKEMWLFYIGHGDFYEAYHLYQDKILLIEEFDNDARLLATFGILCYWLMLIESKEIRDTLKREETDCDEYENGDVSPPIGDTFFASENIESVIESNFLFKTPIGAHILYQHATNAMRRAGALTPNSAMFVEYYVQLLVLVGDIQPACDYLEKFYHLNPDNPHGPRMLARFLGCYYPESVDAQVTVLSRWMKNDPSCCYPLEKLLELSSAGAVSSFALTNVLVDALDTCGSDLYVMKNPNLASTLWRNLAELVAAMEEDEFLSDQVEGNDYNFSHQVTLADLGAQRLWWKRIYLAKPSTVEEVVAIAKHDSFLLEISIYRAAVAERLFSGIIPVTEALRSAMASLDVTSNTRHIRLFKSFFPNPSTITPNVATFCRPFHTKGLIRLIVDEDNNDQRKLLLPVFKGSSDSIHVIDRKSILDNETVGEKSEVVVTRFGKSESIDPQLVEELYEALDTEISDSSRKTRINQRKRKIGAISTTTPTLIPAFAYMVEEEVYNNPDATLRHIYSTIYLKLRRSDMLVPTSKSVACCIDFFRKRYRQNQEDYGHGGLLMRYEEFIVTYIRRKGVNSFDRINIDAAKVVSEMKRLLPSPHPHLPDAKIVKETICRKVPMLLRGRRLQLIELKKILLPILRQLVYIDDKLFVDAVYSVIKRNRLLGVLTYVDIKHAVQNMLPMHYYRVLQNMRPLLLKRITSPAFRVDCNTAEEILKKIKKKKPMVEEIKALLWVERYEALHGRFIYDKDPPAMTVKNIGIDSA</sequence>
<dbReference type="Pfam" id="PF14929">
    <property type="entry name" value="TAF1_subA"/>
    <property type="match status" value="1"/>
</dbReference>
<accession>A0A0N7L4E6</accession>
<evidence type="ECO:0000313" key="2">
    <source>
        <dbReference type="Proteomes" id="UP000054928"/>
    </source>
</evidence>
<keyword evidence="2" id="KW-1185">Reference proteome</keyword>
<dbReference type="InterPro" id="IPR011990">
    <property type="entry name" value="TPR-like_helical_dom_sf"/>
</dbReference>
<reference evidence="2" key="1">
    <citation type="submission" date="2014-09" db="EMBL/GenBank/DDBJ databases">
        <authorList>
            <person name="Sharma Rahul"/>
            <person name="Thines Marco"/>
        </authorList>
    </citation>
    <scope>NUCLEOTIDE SEQUENCE [LARGE SCALE GENOMIC DNA]</scope>
</reference>
<dbReference type="RefSeq" id="XP_024574828.1">
    <property type="nucleotide sequence ID" value="XM_024723897.1"/>
</dbReference>
<evidence type="ECO:0000313" key="1">
    <source>
        <dbReference type="EMBL" id="CEG38459.1"/>
    </source>
</evidence>